<comment type="similarity">
    <text evidence="14">Belongs to the enoyl-CoA hydratase/isomerase family.</text>
</comment>
<dbReference type="Pfam" id="PF00378">
    <property type="entry name" value="ECH_1"/>
    <property type="match status" value="1"/>
</dbReference>
<keyword evidence="10" id="KW-0413">Isomerase</keyword>
<sequence>MNKAVGNEVVAYRVQGRIARIAIDNPPVNALSQAVRAGLKHAVEAAQADSSVAAIVLICEGRTFFAGADIREFAKPPQDPRLVDVILCIEQCTKPVVAAIHGTALGGGLEVALGCHFRIADAGARLGLPEVKLGLLPGAGGTQRLPRLVGLKAALDMVIEGNPVPARKALEMGLVDELAEGDLGAAAQALAERIADQGLDLRRTSRLPAPPMDEQWFAEVEQHVRKRKRGYEAPLRCIDAVRAALSLPFEEGMATERELFAALKASPQSRALRHAFFAEREAGKLPFSAPARRIERAAVIGAGTMGGGIAMCFANAGIAVQLLEKDEERLRQGLARIQANYDGSARRGRLTREAVAERMALIHGTTLFEDLHEADIVIEAVFEDMAVKHEVFRELDRICKPGAILASNTSYLDIDAIASATQRPQDVVGMHFFSPANVMRLLENVRGPRTSESVCASVMELGRRLGKVAVLVGSCDGFVGNRMLSKRTRESYFLLQEGATPYQVDRVLHGFGFPMGPFAMADLAGLDVGWRNRQGRLASLTPRERDCDILDRMVAVNRLGQKTGGGFYEYDADRKAQPSAQAEAIVAEHCAQSGIRRRDISDQEILERCLYPMINEAAYILEEGVAARASDIDVVWLNGYGFPAYRGGPLCYADQIGLDTVLEGLRKYEAEHGSIYWRPADLLVRLAESGRGFHDMAS</sequence>
<keyword evidence="11" id="KW-0456">Lyase</keyword>
<evidence type="ECO:0000256" key="7">
    <source>
        <dbReference type="ARBA" id="ARBA00023027"/>
    </source>
</evidence>
<dbReference type="InterPro" id="IPR008927">
    <property type="entry name" value="6-PGluconate_DH-like_C_sf"/>
</dbReference>
<evidence type="ECO:0000256" key="8">
    <source>
        <dbReference type="ARBA" id="ARBA00023098"/>
    </source>
</evidence>
<dbReference type="AlphaFoldDB" id="A0A4R3VFQ3"/>
<dbReference type="CDD" id="cd06558">
    <property type="entry name" value="crotonase-like"/>
    <property type="match status" value="1"/>
</dbReference>
<evidence type="ECO:0000256" key="10">
    <source>
        <dbReference type="ARBA" id="ARBA00023235"/>
    </source>
</evidence>
<dbReference type="UniPathway" id="UPA00659"/>
<evidence type="ECO:0000256" key="13">
    <source>
        <dbReference type="ARBA" id="ARBA00049556"/>
    </source>
</evidence>
<feature type="domain" description="3-hydroxyacyl-CoA dehydrogenase C-terminal" evidence="15">
    <location>
        <begin position="477"/>
        <end position="570"/>
    </location>
</feature>
<evidence type="ECO:0000256" key="3">
    <source>
        <dbReference type="ARBA" id="ARBA00008750"/>
    </source>
</evidence>
<dbReference type="RefSeq" id="WP_132472213.1">
    <property type="nucleotide sequence ID" value="NZ_JBHRVM010000001.1"/>
</dbReference>
<dbReference type="Pfam" id="PF02737">
    <property type="entry name" value="3HCDH_N"/>
    <property type="match status" value="1"/>
</dbReference>
<dbReference type="FunFam" id="1.10.1040.50:FF:000006">
    <property type="entry name" value="Peroxisomal bifunctional enzyme"/>
    <property type="match status" value="1"/>
</dbReference>
<reference evidence="17 18" key="1">
    <citation type="submission" date="2019-03" db="EMBL/GenBank/DDBJ databases">
        <title>Genomic Encyclopedia of Type Strains, Phase IV (KMG-IV): sequencing the most valuable type-strain genomes for metagenomic binning, comparative biology and taxonomic classification.</title>
        <authorList>
            <person name="Goeker M."/>
        </authorList>
    </citation>
    <scope>NUCLEOTIDE SEQUENCE [LARGE SCALE GENOMIC DNA]</scope>
    <source>
        <strain evidence="17 18">DSM 100048</strain>
    </source>
</reference>
<comment type="caution">
    <text evidence="17">The sequence shown here is derived from an EMBL/GenBank/DDBJ whole genome shotgun (WGS) entry which is preliminary data.</text>
</comment>
<evidence type="ECO:0000256" key="4">
    <source>
        <dbReference type="ARBA" id="ARBA00022832"/>
    </source>
</evidence>
<keyword evidence="4" id="KW-0276">Fatty acid metabolism</keyword>
<dbReference type="PANTHER" id="PTHR23309:SF51">
    <property type="entry name" value="3-HYDROXYACYL-COA DEHYDROGENASE-RELATED"/>
    <property type="match status" value="1"/>
</dbReference>
<dbReference type="InterPro" id="IPR036291">
    <property type="entry name" value="NAD(P)-bd_dom_sf"/>
</dbReference>
<dbReference type="PROSITE" id="PS00166">
    <property type="entry name" value="ENOYL_COA_HYDRATASE"/>
    <property type="match status" value="1"/>
</dbReference>
<dbReference type="Pfam" id="PF00725">
    <property type="entry name" value="3HCDH"/>
    <property type="match status" value="2"/>
</dbReference>
<dbReference type="InterPro" id="IPR006108">
    <property type="entry name" value="3HC_DH_C"/>
</dbReference>
<organism evidence="17 18">
    <name type="scientific">Paracandidimonas soli</name>
    <dbReference type="NCBI Taxonomy" id="1917182"/>
    <lineage>
        <taxon>Bacteria</taxon>
        <taxon>Pseudomonadati</taxon>
        <taxon>Pseudomonadota</taxon>
        <taxon>Betaproteobacteria</taxon>
        <taxon>Burkholderiales</taxon>
        <taxon>Alcaligenaceae</taxon>
        <taxon>Paracandidimonas</taxon>
    </lineage>
</organism>
<accession>A0A4R3VFQ3</accession>
<dbReference type="PANTHER" id="PTHR23309">
    <property type="entry name" value="3-HYDROXYACYL-COA DEHYROGENASE"/>
    <property type="match status" value="1"/>
</dbReference>
<dbReference type="InterPro" id="IPR018376">
    <property type="entry name" value="Enoyl-CoA_hyd/isom_CS"/>
</dbReference>
<dbReference type="SUPFAM" id="SSF51735">
    <property type="entry name" value="NAD(P)-binding Rossmann-fold domains"/>
    <property type="match status" value="1"/>
</dbReference>
<evidence type="ECO:0000259" key="15">
    <source>
        <dbReference type="Pfam" id="PF00725"/>
    </source>
</evidence>
<evidence type="ECO:0000256" key="11">
    <source>
        <dbReference type="ARBA" id="ARBA00023239"/>
    </source>
</evidence>
<keyword evidence="7" id="KW-0520">NAD</keyword>
<dbReference type="Proteomes" id="UP000294692">
    <property type="component" value="Unassembled WGS sequence"/>
</dbReference>
<evidence type="ECO:0000256" key="12">
    <source>
        <dbReference type="ARBA" id="ARBA00023268"/>
    </source>
</evidence>
<keyword evidence="5" id="KW-0442">Lipid degradation</keyword>
<evidence type="ECO:0000256" key="1">
    <source>
        <dbReference type="ARBA" id="ARBA00004275"/>
    </source>
</evidence>
<dbReference type="FunFam" id="3.40.50.720:FF:000009">
    <property type="entry name" value="Fatty oxidation complex, alpha subunit"/>
    <property type="match status" value="1"/>
</dbReference>
<dbReference type="SUPFAM" id="SSF52096">
    <property type="entry name" value="ClpP/crotonase"/>
    <property type="match status" value="1"/>
</dbReference>
<dbReference type="Gene3D" id="1.10.1040.50">
    <property type="match status" value="1"/>
</dbReference>
<comment type="similarity">
    <text evidence="3">In the N-terminal section; belongs to the enoyl-CoA hydratase/isomerase family.</text>
</comment>
<dbReference type="Gene3D" id="3.90.226.10">
    <property type="entry name" value="2-enoyl-CoA Hydratase, Chain A, domain 1"/>
    <property type="match status" value="1"/>
</dbReference>
<evidence type="ECO:0000256" key="2">
    <source>
        <dbReference type="ARBA" id="ARBA00005005"/>
    </source>
</evidence>
<comment type="catalytic activity">
    <reaction evidence="13">
        <text>a (3S)-3-hydroxyacyl-CoA + NAD(+) = a 3-oxoacyl-CoA + NADH + H(+)</text>
        <dbReference type="Rhea" id="RHEA:22432"/>
        <dbReference type="ChEBI" id="CHEBI:15378"/>
        <dbReference type="ChEBI" id="CHEBI:57318"/>
        <dbReference type="ChEBI" id="CHEBI:57540"/>
        <dbReference type="ChEBI" id="CHEBI:57945"/>
        <dbReference type="ChEBI" id="CHEBI:90726"/>
        <dbReference type="EC" id="1.1.1.35"/>
    </reaction>
</comment>
<feature type="domain" description="3-hydroxyacyl-CoA dehydrogenase C-terminal" evidence="15">
    <location>
        <begin position="605"/>
        <end position="691"/>
    </location>
</feature>
<gene>
    <name evidence="17" type="ORF">EV686_1018</name>
</gene>
<proteinExistence type="inferred from homology"/>
<dbReference type="GO" id="GO:0006635">
    <property type="term" value="P:fatty acid beta-oxidation"/>
    <property type="evidence" value="ECO:0007669"/>
    <property type="project" value="UniProtKB-UniPathway"/>
</dbReference>
<dbReference type="InterPro" id="IPR029045">
    <property type="entry name" value="ClpP/crotonase-like_dom_sf"/>
</dbReference>
<comment type="pathway">
    <text evidence="2">Lipid metabolism; fatty acid beta-oxidation.</text>
</comment>
<feature type="domain" description="3-hydroxyacyl-CoA dehydrogenase NAD binding" evidence="16">
    <location>
        <begin position="297"/>
        <end position="473"/>
    </location>
</feature>
<evidence type="ECO:0000256" key="9">
    <source>
        <dbReference type="ARBA" id="ARBA00023140"/>
    </source>
</evidence>
<dbReference type="OrthoDB" id="5287258at2"/>
<dbReference type="SUPFAM" id="SSF48179">
    <property type="entry name" value="6-phosphogluconate dehydrogenase C-terminal domain-like"/>
    <property type="match status" value="2"/>
</dbReference>
<dbReference type="GO" id="GO:0004300">
    <property type="term" value="F:enoyl-CoA hydratase activity"/>
    <property type="evidence" value="ECO:0007669"/>
    <property type="project" value="UniProtKB-ARBA"/>
</dbReference>
<name>A0A4R3VFQ3_9BURK</name>
<protein>
    <submittedName>
        <fullName evidence="17">3-hydroxyacyl-CoA dehydrogenase</fullName>
    </submittedName>
</protein>
<dbReference type="Gene3D" id="3.40.50.720">
    <property type="entry name" value="NAD(P)-binding Rossmann-like Domain"/>
    <property type="match status" value="1"/>
</dbReference>
<evidence type="ECO:0000256" key="6">
    <source>
        <dbReference type="ARBA" id="ARBA00023002"/>
    </source>
</evidence>
<dbReference type="InterPro" id="IPR001753">
    <property type="entry name" value="Enoyl-CoA_hydra/iso"/>
</dbReference>
<dbReference type="GO" id="GO:0016853">
    <property type="term" value="F:isomerase activity"/>
    <property type="evidence" value="ECO:0007669"/>
    <property type="project" value="UniProtKB-KW"/>
</dbReference>
<dbReference type="GO" id="GO:0070403">
    <property type="term" value="F:NAD+ binding"/>
    <property type="evidence" value="ECO:0007669"/>
    <property type="project" value="InterPro"/>
</dbReference>
<keyword evidence="12" id="KW-0511">Multifunctional enzyme</keyword>
<evidence type="ECO:0000313" key="18">
    <source>
        <dbReference type="Proteomes" id="UP000294692"/>
    </source>
</evidence>
<evidence type="ECO:0000313" key="17">
    <source>
        <dbReference type="EMBL" id="TCV02554.1"/>
    </source>
</evidence>
<comment type="subcellular location">
    <subcellularLocation>
        <location evidence="1">Peroxisome</location>
    </subcellularLocation>
</comment>
<evidence type="ECO:0000259" key="16">
    <source>
        <dbReference type="Pfam" id="PF02737"/>
    </source>
</evidence>
<keyword evidence="6" id="KW-0560">Oxidoreductase</keyword>
<dbReference type="EMBL" id="SMBX01000001">
    <property type="protein sequence ID" value="TCV02554.1"/>
    <property type="molecule type" value="Genomic_DNA"/>
</dbReference>
<dbReference type="GO" id="GO:0003857">
    <property type="term" value="F:(3S)-3-hydroxyacyl-CoA dehydrogenase (NAD+) activity"/>
    <property type="evidence" value="ECO:0007669"/>
    <property type="project" value="UniProtKB-EC"/>
</dbReference>
<keyword evidence="8" id="KW-0443">Lipid metabolism</keyword>
<evidence type="ECO:0000256" key="14">
    <source>
        <dbReference type="RuleBase" id="RU003707"/>
    </source>
</evidence>
<evidence type="ECO:0000256" key="5">
    <source>
        <dbReference type="ARBA" id="ARBA00022963"/>
    </source>
</evidence>
<keyword evidence="9" id="KW-0576">Peroxisome</keyword>
<dbReference type="InterPro" id="IPR006176">
    <property type="entry name" value="3-OHacyl-CoA_DH_NAD-bd"/>
</dbReference>
<keyword evidence="18" id="KW-1185">Reference proteome</keyword>